<dbReference type="Proteomes" id="UP000253846">
    <property type="component" value="Unassembled WGS sequence"/>
</dbReference>
<dbReference type="EMBL" id="UFTD01000002">
    <property type="protein sequence ID" value="SSZ40728.1"/>
    <property type="molecule type" value="Genomic_DNA"/>
</dbReference>
<organism evidence="1 2">
    <name type="scientific">Bartonella grahamii</name>
    <dbReference type="NCBI Taxonomy" id="33045"/>
    <lineage>
        <taxon>Bacteria</taxon>
        <taxon>Pseudomonadati</taxon>
        <taxon>Pseudomonadota</taxon>
        <taxon>Alphaproteobacteria</taxon>
        <taxon>Hyphomicrobiales</taxon>
        <taxon>Bartonellaceae</taxon>
        <taxon>Bartonella</taxon>
    </lineage>
</organism>
<dbReference type="AlphaFoldDB" id="A0A336NIY6"/>
<evidence type="ECO:0000313" key="2">
    <source>
        <dbReference type="Proteomes" id="UP000253846"/>
    </source>
</evidence>
<protein>
    <submittedName>
        <fullName evidence="1">Uncharacterized protein</fullName>
    </submittedName>
</protein>
<evidence type="ECO:0000313" key="1">
    <source>
        <dbReference type="EMBL" id="SSZ40728.1"/>
    </source>
</evidence>
<accession>A0A336NIY6</accession>
<name>A0A336NIY6_BARGR</name>
<proteinExistence type="predicted"/>
<sequence>MSLGGSLMNFVFINREVHFSVYSFIASFISQKTKLERSASSHCSFVFVKVFGFVGKNVRLLTLCFQKMKQIFVGGRVLEKIFSCSFLLF</sequence>
<gene>
    <name evidence="1" type="ORF">NCTC12860_01884</name>
</gene>
<reference evidence="1 2" key="1">
    <citation type="submission" date="2018-06" db="EMBL/GenBank/DDBJ databases">
        <authorList>
            <consortium name="Pathogen Informatics"/>
            <person name="Doyle S."/>
        </authorList>
    </citation>
    <scope>NUCLEOTIDE SEQUENCE [LARGE SCALE GENOMIC DNA]</scope>
    <source>
        <strain evidence="1 2">NCTC12860</strain>
    </source>
</reference>